<dbReference type="PANTHER" id="PTHR45642">
    <property type="entry name" value="GDSL ESTERASE/LIPASE EXL3"/>
    <property type="match status" value="1"/>
</dbReference>
<gene>
    <name evidence="2" type="ordered locus">MTR_5g074210</name>
</gene>
<organism evidence="2 4">
    <name type="scientific">Medicago truncatula</name>
    <name type="common">Barrel medic</name>
    <name type="synonym">Medicago tribuloides</name>
    <dbReference type="NCBI Taxonomy" id="3880"/>
    <lineage>
        <taxon>Eukaryota</taxon>
        <taxon>Viridiplantae</taxon>
        <taxon>Streptophyta</taxon>
        <taxon>Embryophyta</taxon>
        <taxon>Tracheophyta</taxon>
        <taxon>Spermatophyta</taxon>
        <taxon>Magnoliopsida</taxon>
        <taxon>eudicotyledons</taxon>
        <taxon>Gunneridae</taxon>
        <taxon>Pentapetalae</taxon>
        <taxon>rosids</taxon>
        <taxon>fabids</taxon>
        <taxon>Fabales</taxon>
        <taxon>Fabaceae</taxon>
        <taxon>Papilionoideae</taxon>
        <taxon>50 kb inversion clade</taxon>
        <taxon>NPAAA clade</taxon>
        <taxon>Hologalegina</taxon>
        <taxon>IRL clade</taxon>
        <taxon>Trifolieae</taxon>
        <taxon>Medicago</taxon>
    </lineage>
</organism>
<dbReference type="Proteomes" id="UP000002051">
    <property type="component" value="Chromosome 5"/>
</dbReference>
<evidence type="ECO:0000256" key="1">
    <source>
        <dbReference type="ARBA" id="ARBA00008668"/>
    </source>
</evidence>
<dbReference type="GO" id="GO:0016788">
    <property type="term" value="F:hydrolase activity, acting on ester bonds"/>
    <property type="evidence" value="ECO:0007669"/>
    <property type="project" value="InterPro"/>
</dbReference>
<name>G7IXC8_MEDTR</name>
<reference evidence="2 4" key="2">
    <citation type="journal article" date="2014" name="BMC Genomics">
        <title>An improved genome release (version Mt4.0) for the model legume Medicago truncatula.</title>
        <authorList>
            <person name="Tang H."/>
            <person name="Krishnakumar V."/>
            <person name="Bidwell S."/>
            <person name="Rosen B."/>
            <person name="Chan A."/>
            <person name="Zhou S."/>
            <person name="Gentzbittel L."/>
            <person name="Childs K.L."/>
            <person name="Yandell M."/>
            <person name="Gundlach H."/>
            <person name="Mayer K.F."/>
            <person name="Schwartz D.C."/>
            <person name="Town C.D."/>
        </authorList>
    </citation>
    <scope>GENOME REANNOTATION</scope>
    <source>
        <strain evidence="2">A17</strain>
        <strain evidence="3 4">cv. Jemalong A17</strain>
    </source>
</reference>
<evidence type="ECO:0000313" key="2">
    <source>
        <dbReference type="EMBL" id="AES98894.1"/>
    </source>
</evidence>
<dbReference type="AlphaFoldDB" id="G7IXC8"/>
<dbReference type="InterPro" id="IPR001087">
    <property type="entry name" value="GDSL"/>
</dbReference>
<dbReference type="HOGENOM" id="CLU_015101_0_1_1"/>
<evidence type="ECO:0000313" key="3">
    <source>
        <dbReference type="EnsemblPlants" id="AES98894"/>
    </source>
</evidence>
<keyword evidence="4" id="KW-1185">Reference proteome</keyword>
<sequence length="221" mass="25317">MIEFISSRFQEEAGLGGCRSKVELVVTTTDSRVVVDEEVVKKEEHFMDVLMRTKEARRHAVISEELYELGCRKFAVTGLPSIGCIPIQITAKFVKDRYKCVKEENLEAKDYSQKLARRLLQLQAMLPGSRVIYTNIYDPLIGLIKHPEKYGFKETNKGCCGTGTFEVTPLCNELTPVCDDASKYVFWDSVHPSEATNKYIAKYLELEVLPKFQFHRNCKFD</sequence>
<reference evidence="3" key="3">
    <citation type="submission" date="2015-04" db="UniProtKB">
        <authorList>
            <consortium name="EnsemblPlants"/>
        </authorList>
    </citation>
    <scope>IDENTIFICATION</scope>
    <source>
        <strain evidence="3">cv. Jemalong A17</strain>
    </source>
</reference>
<accession>G7IXC8</accession>
<proteinExistence type="inferred from homology"/>
<dbReference type="OMA" id="TESANHW"/>
<comment type="similarity">
    <text evidence="1">Belongs to the 'GDSL' lipolytic enzyme family.</text>
</comment>
<dbReference type="InterPro" id="IPR036514">
    <property type="entry name" value="SGNH_hydro_sf"/>
</dbReference>
<reference evidence="2 4" key="1">
    <citation type="journal article" date="2011" name="Nature">
        <title>The Medicago genome provides insight into the evolution of rhizobial symbioses.</title>
        <authorList>
            <person name="Young N.D."/>
            <person name="Debelle F."/>
            <person name="Oldroyd G.E."/>
            <person name="Geurts R."/>
            <person name="Cannon S.B."/>
            <person name="Udvardi M.K."/>
            <person name="Benedito V.A."/>
            <person name="Mayer K.F."/>
            <person name="Gouzy J."/>
            <person name="Schoof H."/>
            <person name="Van de Peer Y."/>
            <person name="Proost S."/>
            <person name="Cook D.R."/>
            <person name="Meyers B.C."/>
            <person name="Spannagl M."/>
            <person name="Cheung F."/>
            <person name="De Mita S."/>
            <person name="Krishnakumar V."/>
            <person name="Gundlach H."/>
            <person name="Zhou S."/>
            <person name="Mudge J."/>
            <person name="Bharti A.K."/>
            <person name="Murray J.D."/>
            <person name="Naoumkina M.A."/>
            <person name="Rosen B."/>
            <person name="Silverstein K.A."/>
            <person name="Tang H."/>
            <person name="Rombauts S."/>
            <person name="Zhao P.X."/>
            <person name="Zhou P."/>
            <person name="Barbe V."/>
            <person name="Bardou P."/>
            <person name="Bechner M."/>
            <person name="Bellec A."/>
            <person name="Berger A."/>
            <person name="Berges H."/>
            <person name="Bidwell S."/>
            <person name="Bisseling T."/>
            <person name="Choisne N."/>
            <person name="Couloux A."/>
            <person name="Denny R."/>
            <person name="Deshpande S."/>
            <person name="Dai X."/>
            <person name="Doyle J.J."/>
            <person name="Dudez A.M."/>
            <person name="Farmer A.D."/>
            <person name="Fouteau S."/>
            <person name="Franken C."/>
            <person name="Gibelin C."/>
            <person name="Gish J."/>
            <person name="Goldstein S."/>
            <person name="Gonzalez A.J."/>
            <person name="Green P.J."/>
            <person name="Hallab A."/>
            <person name="Hartog M."/>
            <person name="Hua A."/>
            <person name="Humphray S.J."/>
            <person name="Jeong D.H."/>
            <person name="Jing Y."/>
            <person name="Jocker A."/>
            <person name="Kenton S.M."/>
            <person name="Kim D.J."/>
            <person name="Klee K."/>
            <person name="Lai H."/>
            <person name="Lang C."/>
            <person name="Lin S."/>
            <person name="Macmil S.L."/>
            <person name="Magdelenat G."/>
            <person name="Matthews L."/>
            <person name="McCorrison J."/>
            <person name="Monaghan E.L."/>
            <person name="Mun J.H."/>
            <person name="Najar F.Z."/>
            <person name="Nicholson C."/>
            <person name="Noirot C."/>
            <person name="O'Bleness M."/>
            <person name="Paule C.R."/>
            <person name="Poulain J."/>
            <person name="Prion F."/>
            <person name="Qin B."/>
            <person name="Qu C."/>
            <person name="Retzel E.F."/>
            <person name="Riddle C."/>
            <person name="Sallet E."/>
            <person name="Samain S."/>
            <person name="Samson N."/>
            <person name="Sanders I."/>
            <person name="Saurat O."/>
            <person name="Scarpelli C."/>
            <person name="Schiex T."/>
            <person name="Segurens B."/>
            <person name="Severin A.J."/>
            <person name="Sherrier D.J."/>
            <person name="Shi R."/>
            <person name="Sims S."/>
            <person name="Singer S.R."/>
            <person name="Sinharoy S."/>
            <person name="Sterck L."/>
            <person name="Viollet A."/>
            <person name="Wang B.B."/>
            <person name="Wang K."/>
            <person name="Wang M."/>
            <person name="Wang X."/>
            <person name="Warfsmann J."/>
            <person name="Weissenbach J."/>
            <person name="White D.D."/>
            <person name="White J.D."/>
            <person name="Wiley G.B."/>
            <person name="Wincker P."/>
            <person name="Xing Y."/>
            <person name="Yang L."/>
            <person name="Yao Z."/>
            <person name="Ying F."/>
            <person name="Zhai J."/>
            <person name="Zhou L."/>
            <person name="Zuber A."/>
            <person name="Denarie J."/>
            <person name="Dixon R.A."/>
            <person name="May G.D."/>
            <person name="Schwartz D.C."/>
            <person name="Rogers J."/>
            <person name="Quetier F."/>
            <person name="Town C.D."/>
            <person name="Roe B.A."/>
        </authorList>
    </citation>
    <scope>NUCLEOTIDE SEQUENCE [LARGE SCALE GENOMIC DNA]</scope>
    <source>
        <strain evidence="2">A17</strain>
        <strain evidence="3 4">cv. Jemalong A17</strain>
    </source>
</reference>
<dbReference type="InterPro" id="IPR050592">
    <property type="entry name" value="GDSL_lipolytic_enzyme"/>
</dbReference>
<dbReference type="Gene3D" id="3.40.50.1110">
    <property type="entry name" value="SGNH hydrolase"/>
    <property type="match status" value="1"/>
</dbReference>
<dbReference type="eggNOG" id="ENOG502QSNM">
    <property type="taxonomic scope" value="Eukaryota"/>
</dbReference>
<dbReference type="EMBL" id="CM001221">
    <property type="protein sequence ID" value="AES98894.1"/>
    <property type="molecule type" value="Genomic_DNA"/>
</dbReference>
<dbReference type="EnsemblPlants" id="AES98894">
    <property type="protein sequence ID" value="AES98894"/>
    <property type="gene ID" value="MTR_5g074210"/>
</dbReference>
<dbReference type="Pfam" id="PF00657">
    <property type="entry name" value="Lipase_GDSL"/>
    <property type="match status" value="1"/>
</dbReference>
<evidence type="ECO:0000313" key="4">
    <source>
        <dbReference type="Proteomes" id="UP000002051"/>
    </source>
</evidence>
<protein>
    <submittedName>
        <fullName evidence="2">GDSL-like lipase/acylhydrolase</fullName>
    </submittedName>
</protein>
<dbReference type="PaxDb" id="3880-AES69904"/>
<dbReference type="PANTHER" id="PTHR45642:SF120">
    <property type="entry name" value="GDSL-LIKE LIPASE_ACYLHYDROLASE"/>
    <property type="match status" value="1"/>
</dbReference>